<feature type="compositionally biased region" description="Polar residues" evidence="3">
    <location>
        <begin position="279"/>
        <end position="289"/>
    </location>
</feature>
<feature type="region of interest" description="Disordered" evidence="3">
    <location>
        <begin position="455"/>
        <end position="504"/>
    </location>
</feature>
<dbReference type="GO" id="GO:0008289">
    <property type="term" value="F:lipid binding"/>
    <property type="evidence" value="ECO:0007669"/>
    <property type="project" value="TreeGrafter"/>
</dbReference>
<dbReference type="GeneID" id="19202322"/>
<feature type="region of interest" description="Disordered" evidence="3">
    <location>
        <begin position="252"/>
        <end position="426"/>
    </location>
</feature>
<accession>A0A5M3M6Q0</accession>
<sequence length="697" mass="75946">MASKQLGKFKQWAGEKISSREKTVTADDNDDFKETEQDIDLRKEGLIRLHMAAEDYHHTLSKKKESPAVQENEKLMPIDTFGIVMLNHGEEFGDQSAFGSSLVKLGRAHCKVATLQESYAITFQDGFINSCKGFLQDIRDYEHQKKKLESRRLSYDAALNKLEKLKASKKEKEKDRKDAEDELQKSRLRYEETSEDVRARMQAIQENEVQQLRELTNFLDIQLNFARQYREIMQEVKEGWCDEAMLTNFERSRSRAGSQHTRRSVDDGSRFRSVRSKRSAVSMNNQGSSTDDDGPRKPHSRRPSESKTTMSSRPTSRASRKRSDSAATAGAAEKASKRMSVAGWASSAVSSVTGRGRKEGSNFAALKDKAGGDSDDDESDKEGSGTRPPSSRSMAKKSPMLSSSSPRVPPRRSKPPSPTGRVVKTLYDFSGTADELPFKAGEEIVVLSEPSEDWWLGQNASGRKGLFPTNYVESTSAPSSHMPRSSSGVPYPDDESEDDVGKYIGQKPVGVGAAEGASAYLNGFDSASAISSLADHNEEEHLVPFKGSDDDVHLPGRHDSPSGSYSGSGSSVSGQASGPGPGPGGLGASLSRLRAHSDMGTKRPAPPRPPPRKSTTNLLNAAPPLVPERRSPAPQGSSALLQPHPNGAALSAAGSRSSPGKDVSPFDSLMDISMQCTTFKQHPGEPIGFCGNCFRMH</sequence>
<dbReference type="InterPro" id="IPR027267">
    <property type="entry name" value="AH/BAR_dom_sf"/>
</dbReference>
<evidence type="ECO:0000256" key="1">
    <source>
        <dbReference type="ARBA" id="ARBA00022443"/>
    </source>
</evidence>
<dbReference type="RefSeq" id="XP_007774864.1">
    <property type="nucleotide sequence ID" value="XM_007776674.1"/>
</dbReference>
<proteinExistence type="predicted"/>
<dbReference type="GO" id="GO:0043332">
    <property type="term" value="C:mating projection tip"/>
    <property type="evidence" value="ECO:0007669"/>
    <property type="project" value="TreeGrafter"/>
</dbReference>
<dbReference type="EMBL" id="JH711590">
    <property type="protein sequence ID" value="EIW74787.1"/>
    <property type="molecule type" value="Genomic_DNA"/>
</dbReference>
<feature type="compositionally biased region" description="Gly residues" evidence="3">
    <location>
        <begin position="577"/>
        <end position="587"/>
    </location>
</feature>
<dbReference type="SUPFAM" id="SSF103657">
    <property type="entry name" value="BAR/IMD domain-like"/>
    <property type="match status" value="1"/>
</dbReference>
<dbReference type="GO" id="GO:0030479">
    <property type="term" value="C:actin cortical patch"/>
    <property type="evidence" value="ECO:0007669"/>
    <property type="project" value="TreeGrafter"/>
</dbReference>
<protein>
    <submittedName>
        <fullName evidence="6">BAR-domain-containing protein</fullName>
    </submittedName>
</protein>
<dbReference type="PROSITE" id="PS50002">
    <property type="entry name" value="SH3"/>
    <property type="match status" value="1"/>
</dbReference>
<organism evidence="6 7">
    <name type="scientific">Coniophora puteana (strain RWD-64-598)</name>
    <name type="common">Brown rot fungus</name>
    <dbReference type="NCBI Taxonomy" id="741705"/>
    <lineage>
        <taxon>Eukaryota</taxon>
        <taxon>Fungi</taxon>
        <taxon>Dikarya</taxon>
        <taxon>Basidiomycota</taxon>
        <taxon>Agaricomycotina</taxon>
        <taxon>Agaricomycetes</taxon>
        <taxon>Agaricomycetidae</taxon>
        <taxon>Boletales</taxon>
        <taxon>Coniophorineae</taxon>
        <taxon>Coniophoraceae</taxon>
        <taxon>Coniophora</taxon>
    </lineage>
</organism>
<dbReference type="InterPro" id="IPR001452">
    <property type="entry name" value="SH3_domain"/>
</dbReference>
<comment type="caution">
    <text evidence="6">The sequence shown here is derived from an EMBL/GenBank/DDBJ whole genome shotgun (WGS) entry which is preliminary data.</text>
</comment>
<evidence type="ECO:0000313" key="7">
    <source>
        <dbReference type="Proteomes" id="UP000053558"/>
    </source>
</evidence>
<feature type="region of interest" description="Disordered" evidence="3">
    <location>
        <begin position="168"/>
        <end position="195"/>
    </location>
</feature>
<reference evidence="7" key="1">
    <citation type="journal article" date="2012" name="Science">
        <title>The Paleozoic origin of enzymatic lignin decomposition reconstructed from 31 fungal genomes.</title>
        <authorList>
            <person name="Floudas D."/>
            <person name="Binder M."/>
            <person name="Riley R."/>
            <person name="Barry K."/>
            <person name="Blanchette R.A."/>
            <person name="Henrissat B."/>
            <person name="Martinez A.T."/>
            <person name="Otillar R."/>
            <person name="Spatafora J.W."/>
            <person name="Yadav J.S."/>
            <person name="Aerts A."/>
            <person name="Benoit I."/>
            <person name="Boyd A."/>
            <person name="Carlson A."/>
            <person name="Copeland A."/>
            <person name="Coutinho P.M."/>
            <person name="de Vries R.P."/>
            <person name="Ferreira P."/>
            <person name="Findley K."/>
            <person name="Foster B."/>
            <person name="Gaskell J."/>
            <person name="Glotzer D."/>
            <person name="Gorecki P."/>
            <person name="Heitman J."/>
            <person name="Hesse C."/>
            <person name="Hori C."/>
            <person name="Igarashi K."/>
            <person name="Jurgens J.A."/>
            <person name="Kallen N."/>
            <person name="Kersten P."/>
            <person name="Kohler A."/>
            <person name="Kuees U."/>
            <person name="Kumar T.K.A."/>
            <person name="Kuo A."/>
            <person name="LaButti K."/>
            <person name="Larrondo L.F."/>
            <person name="Lindquist E."/>
            <person name="Ling A."/>
            <person name="Lombard V."/>
            <person name="Lucas S."/>
            <person name="Lundell T."/>
            <person name="Martin R."/>
            <person name="McLaughlin D.J."/>
            <person name="Morgenstern I."/>
            <person name="Morin E."/>
            <person name="Murat C."/>
            <person name="Nagy L.G."/>
            <person name="Nolan M."/>
            <person name="Ohm R.A."/>
            <person name="Patyshakuliyeva A."/>
            <person name="Rokas A."/>
            <person name="Ruiz-Duenas F.J."/>
            <person name="Sabat G."/>
            <person name="Salamov A."/>
            <person name="Samejima M."/>
            <person name="Schmutz J."/>
            <person name="Slot J.C."/>
            <person name="St John F."/>
            <person name="Stenlid J."/>
            <person name="Sun H."/>
            <person name="Sun S."/>
            <person name="Syed K."/>
            <person name="Tsang A."/>
            <person name="Wiebenga A."/>
            <person name="Young D."/>
            <person name="Pisabarro A."/>
            <person name="Eastwood D.C."/>
            <person name="Martin F."/>
            <person name="Cullen D."/>
            <person name="Grigoriev I.V."/>
            <person name="Hibbett D.S."/>
        </authorList>
    </citation>
    <scope>NUCLEOTIDE SEQUENCE [LARGE SCALE GENOMIC DNA]</scope>
    <source>
        <strain evidence="7">RWD-64-598 SS2</strain>
    </source>
</reference>
<evidence type="ECO:0000259" key="5">
    <source>
        <dbReference type="PROSITE" id="PS51021"/>
    </source>
</evidence>
<feature type="compositionally biased region" description="Basic and acidic residues" evidence="3">
    <location>
        <begin position="540"/>
        <end position="560"/>
    </location>
</feature>
<gene>
    <name evidence="6" type="ORF">CONPUDRAFT_147435</name>
</gene>
<name>A0A5M3M6Q0_CONPW</name>
<keyword evidence="7" id="KW-1185">Reference proteome</keyword>
<dbReference type="PRINTS" id="PR00452">
    <property type="entry name" value="SH3DOMAIN"/>
</dbReference>
<dbReference type="Proteomes" id="UP000053558">
    <property type="component" value="Unassembled WGS sequence"/>
</dbReference>
<evidence type="ECO:0000259" key="4">
    <source>
        <dbReference type="PROSITE" id="PS50002"/>
    </source>
</evidence>
<feature type="domain" description="BAR" evidence="5">
    <location>
        <begin position="17"/>
        <end position="262"/>
    </location>
</feature>
<dbReference type="KEGG" id="cput:CONPUDRAFT_147435"/>
<feature type="compositionally biased region" description="Polar residues" evidence="3">
    <location>
        <begin position="306"/>
        <end position="315"/>
    </location>
</feature>
<dbReference type="CDD" id="cd00174">
    <property type="entry name" value="SH3"/>
    <property type="match status" value="1"/>
</dbReference>
<dbReference type="AlphaFoldDB" id="A0A5M3M6Q0"/>
<feature type="region of interest" description="Disordered" evidence="3">
    <location>
        <begin position="1"/>
        <end position="31"/>
    </location>
</feature>
<dbReference type="GO" id="GO:0006897">
    <property type="term" value="P:endocytosis"/>
    <property type="evidence" value="ECO:0007669"/>
    <property type="project" value="InterPro"/>
</dbReference>
<keyword evidence="1 2" id="KW-0728">SH3 domain</keyword>
<feature type="compositionally biased region" description="Low complexity" evidence="3">
    <location>
        <begin position="647"/>
        <end position="660"/>
    </location>
</feature>
<dbReference type="Gene3D" id="2.30.30.40">
    <property type="entry name" value="SH3 Domains"/>
    <property type="match status" value="1"/>
</dbReference>
<dbReference type="SMART" id="SM00326">
    <property type="entry name" value="SH3"/>
    <property type="match status" value="1"/>
</dbReference>
<dbReference type="InterPro" id="IPR036028">
    <property type="entry name" value="SH3-like_dom_sf"/>
</dbReference>
<dbReference type="PANTHER" id="PTHR47174">
    <property type="entry name" value="BRIDGING INTEGRATOR 3"/>
    <property type="match status" value="1"/>
</dbReference>
<feature type="compositionally biased region" description="Low complexity" evidence="3">
    <location>
        <begin position="474"/>
        <end position="490"/>
    </location>
</feature>
<evidence type="ECO:0000256" key="3">
    <source>
        <dbReference type="SAM" id="MobiDB-lite"/>
    </source>
</evidence>
<dbReference type="SMART" id="SM00721">
    <property type="entry name" value="BAR"/>
    <property type="match status" value="1"/>
</dbReference>
<feature type="domain" description="SH3" evidence="4">
    <location>
        <begin position="418"/>
        <end position="477"/>
    </location>
</feature>
<evidence type="ECO:0000256" key="2">
    <source>
        <dbReference type="PROSITE-ProRule" id="PRU00192"/>
    </source>
</evidence>
<evidence type="ECO:0000313" key="6">
    <source>
        <dbReference type="EMBL" id="EIW74787.1"/>
    </source>
</evidence>
<feature type="compositionally biased region" description="Low complexity" evidence="3">
    <location>
        <begin position="561"/>
        <end position="576"/>
    </location>
</feature>
<feature type="compositionally biased region" description="Low complexity" evidence="3">
    <location>
        <begin position="340"/>
        <end position="352"/>
    </location>
</feature>
<dbReference type="SUPFAM" id="SSF50044">
    <property type="entry name" value="SH3-domain"/>
    <property type="match status" value="1"/>
</dbReference>
<dbReference type="GO" id="GO:0051666">
    <property type="term" value="P:actin cortical patch localization"/>
    <property type="evidence" value="ECO:0007669"/>
    <property type="project" value="InterPro"/>
</dbReference>
<dbReference type="InterPro" id="IPR046982">
    <property type="entry name" value="BIN3/RVS161-like"/>
</dbReference>
<dbReference type="GO" id="GO:0031097">
    <property type="term" value="C:medial cortex"/>
    <property type="evidence" value="ECO:0007669"/>
    <property type="project" value="TreeGrafter"/>
</dbReference>
<dbReference type="PROSITE" id="PS51021">
    <property type="entry name" value="BAR"/>
    <property type="match status" value="1"/>
</dbReference>
<dbReference type="OrthoDB" id="10263741at2759"/>
<dbReference type="Pfam" id="PF03114">
    <property type="entry name" value="BAR"/>
    <property type="match status" value="1"/>
</dbReference>
<dbReference type="GO" id="GO:0097320">
    <property type="term" value="P:plasma membrane tubulation"/>
    <property type="evidence" value="ECO:0007669"/>
    <property type="project" value="TreeGrafter"/>
</dbReference>
<feature type="compositionally biased region" description="Basic and acidic residues" evidence="3">
    <location>
        <begin position="356"/>
        <end position="372"/>
    </location>
</feature>
<dbReference type="Pfam" id="PF14604">
    <property type="entry name" value="SH3_9"/>
    <property type="match status" value="1"/>
</dbReference>
<feature type="compositionally biased region" description="Low complexity" evidence="3">
    <location>
        <begin position="396"/>
        <end position="406"/>
    </location>
</feature>
<dbReference type="OMA" id="FKPKGMC"/>
<dbReference type="Gene3D" id="1.20.1270.60">
    <property type="entry name" value="Arfaptin homology (AH) domain/BAR domain"/>
    <property type="match status" value="1"/>
</dbReference>
<dbReference type="InterPro" id="IPR004148">
    <property type="entry name" value="BAR_dom"/>
</dbReference>
<feature type="region of interest" description="Disordered" evidence="3">
    <location>
        <begin position="540"/>
        <end position="666"/>
    </location>
</feature>
<dbReference type="PANTHER" id="PTHR47174:SF2">
    <property type="entry name" value="SH3 DOMAIN SIGNALLING PROTEIN (AFU_ORTHOLOGUE AFUA_5G07670)"/>
    <property type="match status" value="1"/>
</dbReference>
<dbReference type="GO" id="GO:1990528">
    <property type="term" value="C:Rvs161p-Rvs167p complex"/>
    <property type="evidence" value="ECO:0007669"/>
    <property type="project" value="TreeGrafter"/>
</dbReference>